<keyword evidence="5" id="KW-1185">Reference proteome</keyword>
<dbReference type="RefSeq" id="WP_249412911.1">
    <property type="nucleotide sequence ID" value="NZ_BORR01000004.1"/>
</dbReference>
<dbReference type="SUPFAM" id="SSF48208">
    <property type="entry name" value="Six-hairpin glycosidases"/>
    <property type="match status" value="1"/>
</dbReference>
<sequence>MIIMGIRYGKRRHFGVTVVVLAALLAGLFPGAAGIGSAAANTSTELRPFPQHVTYTAGAIKPNHVTQAQMDAEVKLLYNEYKQKYIKQNPYNSNQYYVWYNDGGWNGDAITVSEAHGYGMMITALMGGHDSQAKTLFDGMYRYFRAHPSSQNPDLMAWQQANRNGSIIDINGANSAIDGDMDIAYSLLLADKQWGSAGTINYRAEAIKVINAIMNSEVHPVHYHLQLGDWVQISGTNPDYRNATRPSDFMLQHMKEFYQATGDARWLLVIDTTYSIIEDVYASYSPSTGLLPDFVYRDTNGKYKPVSQFTWNTPNGYFLESEFDGDYNYNSCRTPWRIGTDYLVTGNNRAKQQLTALNQFITAKHDEPWEVWSGYSLDGQTKLSPWDGGMDFTAPLMVSAMISSSNQQWVNDLWDYHTNASNPTALEWNYYYGNSIRLLSMIVASGNWWTPTGAL</sequence>
<name>A0A920CH96_9BACL</name>
<dbReference type="Pfam" id="PF01270">
    <property type="entry name" value="Glyco_hydro_8"/>
    <property type="match status" value="1"/>
</dbReference>
<dbReference type="EMBL" id="BORR01000004">
    <property type="protein sequence ID" value="GIO36522.1"/>
    <property type="molecule type" value="Genomic_DNA"/>
</dbReference>
<dbReference type="PRINTS" id="PR00735">
    <property type="entry name" value="GLHYDRLASE8"/>
</dbReference>
<reference evidence="4 5" key="1">
    <citation type="submission" date="2021-03" db="EMBL/GenBank/DDBJ databases">
        <title>Antimicrobial resistance genes in bacteria isolated from Japanese honey, and their potential for conferring macrolide and lincosamide resistance in the American foulbrood pathogen Paenibacillus larvae.</title>
        <authorList>
            <person name="Okamoto M."/>
            <person name="Kumagai M."/>
            <person name="Kanamori H."/>
            <person name="Takamatsu D."/>
        </authorList>
    </citation>
    <scope>NUCLEOTIDE SEQUENCE [LARGE SCALE GENOMIC DNA]</scope>
    <source>
        <strain evidence="4 5">J41TS12</strain>
    </source>
</reference>
<dbReference type="AlphaFoldDB" id="A0A920CH96"/>
<protein>
    <submittedName>
        <fullName evidence="4">Glucanase</fullName>
    </submittedName>
</protein>
<keyword evidence="3" id="KW-0326">Glycosidase</keyword>
<accession>A0A920CH96</accession>
<dbReference type="GO" id="GO:0005975">
    <property type="term" value="P:carbohydrate metabolic process"/>
    <property type="evidence" value="ECO:0007669"/>
    <property type="project" value="InterPro"/>
</dbReference>
<evidence type="ECO:0000313" key="4">
    <source>
        <dbReference type="EMBL" id="GIO36522.1"/>
    </source>
</evidence>
<dbReference type="InterPro" id="IPR008928">
    <property type="entry name" value="6-hairpin_glycosidase_sf"/>
</dbReference>
<evidence type="ECO:0000256" key="3">
    <source>
        <dbReference type="ARBA" id="ARBA00023295"/>
    </source>
</evidence>
<evidence type="ECO:0000256" key="2">
    <source>
        <dbReference type="ARBA" id="ARBA00022801"/>
    </source>
</evidence>
<organism evidence="4 5">
    <name type="scientific">Paenibacillus antibioticophila</name>
    <dbReference type="NCBI Taxonomy" id="1274374"/>
    <lineage>
        <taxon>Bacteria</taxon>
        <taxon>Bacillati</taxon>
        <taxon>Bacillota</taxon>
        <taxon>Bacilli</taxon>
        <taxon>Bacillales</taxon>
        <taxon>Paenibacillaceae</taxon>
        <taxon>Paenibacillus</taxon>
    </lineage>
</organism>
<dbReference type="Proteomes" id="UP000681162">
    <property type="component" value="Unassembled WGS sequence"/>
</dbReference>
<dbReference type="InterPro" id="IPR012341">
    <property type="entry name" value="6hp_glycosidase-like_sf"/>
</dbReference>
<comment type="caution">
    <text evidence="4">The sequence shown here is derived from an EMBL/GenBank/DDBJ whole genome shotgun (WGS) entry which is preliminary data.</text>
</comment>
<gene>
    <name evidence="4" type="ORF">J41TS12_13830</name>
</gene>
<keyword evidence="2" id="KW-0378">Hydrolase</keyword>
<evidence type="ECO:0000313" key="5">
    <source>
        <dbReference type="Proteomes" id="UP000681162"/>
    </source>
</evidence>
<proteinExistence type="inferred from homology"/>
<dbReference type="GO" id="GO:0004553">
    <property type="term" value="F:hydrolase activity, hydrolyzing O-glycosyl compounds"/>
    <property type="evidence" value="ECO:0007669"/>
    <property type="project" value="InterPro"/>
</dbReference>
<dbReference type="Gene3D" id="1.50.10.10">
    <property type="match status" value="1"/>
</dbReference>
<dbReference type="InterPro" id="IPR002037">
    <property type="entry name" value="Glyco_hydro_8"/>
</dbReference>
<evidence type="ECO:0000256" key="1">
    <source>
        <dbReference type="ARBA" id="ARBA00009209"/>
    </source>
</evidence>
<comment type="similarity">
    <text evidence="1">Belongs to the glycosyl hydrolase 8 (cellulase D) family.</text>
</comment>